<reference evidence="2 3" key="1">
    <citation type="submission" date="2013-08" db="EMBL/GenBank/DDBJ databases">
        <title>The genome sequence of Knoellia sinensis.</title>
        <authorList>
            <person name="Zhu W."/>
            <person name="Wang G."/>
        </authorList>
    </citation>
    <scope>NUCLEOTIDE SEQUENCE [LARGE SCALE GENOMIC DNA]</scope>
    <source>
        <strain evidence="2 3">KCTC 19936</strain>
    </source>
</reference>
<gene>
    <name evidence="2" type="ORF">N802_10255</name>
</gene>
<organism evidence="2 3">
    <name type="scientific">Knoellia sinensis KCTC 19936</name>
    <dbReference type="NCBI Taxonomy" id="1385520"/>
    <lineage>
        <taxon>Bacteria</taxon>
        <taxon>Bacillati</taxon>
        <taxon>Actinomycetota</taxon>
        <taxon>Actinomycetes</taxon>
        <taxon>Micrococcales</taxon>
        <taxon>Intrasporangiaceae</taxon>
        <taxon>Knoellia</taxon>
    </lineage>
</organism>
<dbReference type="EMBL" id="AVPJ01000026">
    <property type="protein sequence ID" value="KGN29867.1"/>
    <property type="molecule type" value="Genomic_DNA"/>
</dbReference>
<name>A0A0A0J121_9MICO</name>
<feature type="compositionally biased region" description="Polar residues" evidence="1">
    <location>
        <begin position="399"/>
        <end position="420"/>
    </location>
</feature>
<dbReference type="AlphaFoldDB" id="A0A0A0J121"/>
<dbReference type="Proteomes" id="UP000030002">
    <property type="component" value="Unassembled WGS sequence"/>
</dbReference>
<evidence type="ECO:0000313" key="2">
    <source>
        <dbReference type="EMBL" id="KGN29867.1"/>
    </source>
</evidence>
<accession>A0A0A0J121</accession>
<proteinExistence type="predicted"/>
<dbReference type="OrthoDB" id="4862507at2"/>
<sequence>MIGQALGPIEGNAESVRALASRLTSAAGKLASMNAALVRIKAGATWDSPSGELFEAAVQKSPPILDALIDRHAEAGVALRTFSDELEMAQARATAASDRHEAATKAYFHLEDLVLAARGTPEEVILQERQNDAMGAIVSAERDHAAAWRTFASADRRLALELRRLADDRLDDTALYTALATMDEFAEEASSIPEAGRGLPLINAVSTAGDVAGGISGVALLVLYGEGSWKEVAINTGASGAGVAAQGLKKGALAGSRPMSRLGDGKRAYAGDDITMKQRFVIGTRELLHERYPRLGKKVDPSMPEARMVVPLSDLPPMPSTKGKTMSQKVQVWRGRALVMTQRKVDEAFLDEWRAATAGGSGAQTMFVAGTTLEKTAPTLQQRASEAFREKPDEAKSPTDLSLSACQSKSGGETANSGAC</sequence>
<comment type="caution">
    <text evidence="2">The sequence shown here is derived from an EMBL/GenBank/DDBJ whole genome shotgun (WGS) entry which is preliminary data.</text>
</comment>
<feature type="region of interest" description="Disordered" evidence="1">
    <location>
        <begin position="378"/>
        <end position="420"/>
    </location>
</feature>
<evidence type="ECO:0000256" key="1">
    <source>
        <dbReference type="SAM" id="MobiDB-lite"/>
    </source>
</evidence>
<dbReference type="eggNOG" id="ENOG50309XX">
    <property type="taxonomic scope" value="Bacteria"/>
</dbReference>
<feature type="region of interest" description="Disordered" evidence="1">
    <location>
        <begin position="310"/>
        <end position="329"/>
    </location>
</feature>
<dbReference type="STRING" id="1385520.N802_10255"/>
<protein>
    <submittedName>
        <fullName evidence="2">Uncharacterized protein</fullName>
    </submittedName>
</protein>
<feature type="compositionally biased region" description="Basic and acidic residues" evidence="1">
    <location>
        <begin position="386"/>
        <end position="397"/>
    </location>
</feature>
<keyword evidence="3" id="KW-1185">Reference proteome</keyword>
<evidence type="ECO:0000313" key="3">
    <source>
        <dbReference type="Proteomes" id="UP000030002"/>
    </source>
</evidence>
<dbReference type="RefSeq" id="WP_035919279.1">
    <property type="nucleotide sequence ID" value="NZ_AVPJ01000026.1"/>
</dbReference>